<organism evidence="2">
    <name type="scientific">Glycine max</name>
    <name type="common">Soybean</name>
    <name type="synonym">Glycine hispida</name>
    <dbReference type="NCBI Taxonomy" id="3847"/>
    <lineage>
        <taxon>Eukaryota</taxon>
        <taxon>Viridiplantae</taxon>
        <taxon>Streptophyta</taxon>
        <taxon>Embryophyta</taxon>
        <taxon>Tracheophyta</taxon>
        <taxon>Spermatophyta</taxon>
        <taxon>Magnoliopsida</taxon>
        <taxon>eudicotyledons</taxon>
        <taxon>Gunneridae</taxon>
        <taxon>Pentapetalae</taxon>
        <taxon>rosids</taxon>
        <taxon>fabids</taxon>
        <taxon>Fabales</taxon>
        <taxon>Fabaceae</taxon>
        <taxon>Papilionoideae</taxon>
        <taxon>50 kb inversion clade</taxon>
        <taxon>NPAAA clade</taxon>
        <taxon>indigoferoid/millettioid clade</taxon>
        <taxon>Phaseoleae</taxon>
        <taxon>Glycine</taxon>
        <taxon>Glycine subgen. Soja</taxon>
    </lineage>
</organism>
<dbReference type="InParanoid" id="A0A0R0IXE5"/>
<protein>
    <submittedName>
        <fullName evidence="2 3">Uncharacterized protein</fullName>
    </submittedName>
</protein>
<evidence type="ECO:0000313" key="3">
    <source>
        <dbReference type="EnsemblPlants" id="KRH45762"/>
    </source>
</evidence>
<reference evidence="3" key="2">
    <citation type="submission" date="2018-02" db="UniProtKB">
        <authorList>
            <consortium name="EnsemblPlants"/>
        </authorList>
    </citation>
    <scope>IDENTIFICATION</scope>
    <source>
        <strain evidence="3">Williams 82</strain>
    </source>
</reference>
<dbReference type="Proteomes" id="UP000008827">
    <property type="component" value="Chromosome 8"/>
</dbReference>
<evidence type="ECO:0000256" key="1">
    <source>
        <dbReference type="SAM" id="Phobius"/>
    </source>
</evidence>
<dbReference type="EnsemblPlants" id="KRH45762">
    <property type="protein sequence ID" value="KRH45762"/>
    <property type="gene ID" value="GLYMA_08G292500"/>
</dbReference>
<accession>A0A0R0IXE5</accession>
<gene>
    <name evidence="2" type="ORF">GLYMA_08G292500</name>
</gene>
<keyword evidence="1" id="KW-1133">Transmembrane helix</keyword>
<sequence length="120" mass="13649">MIFQAFLKNKTLKPSGLGALLLSITKITFQTSCLEVGQSKASKFYFRIFCCLCFCRLKCSIFPQLHFSCENLAFLQESLLQSYPLVATKRVVLVIVEIPLWVHLEIIGLLFPVMAELNED</sequence>
<evidence type="ECO:0000313" key="4">
    <source>
        <dbReference type="Proteomes" id="UP000008827"/>
    </source>
</evidence>
<keyword evidence="1" id="KW-0472">Membrane</keyword>
<keyword evidence="4" id="KW-1185">Reference proteome</keyword>
<feature type="transmembrane region" description="Helical" evidence="1">
    <location>
        <begin position="91"/>
        <end position="115"/>
    </location>
</feature>
<dbReference type="Gramene" id="KRH45762">
    <property type="protein sequence ID" value="KRH45762"/>
    <property type="gene ID" value="GLYMA_08G292500"/>
</dbReference>
<proteinExistence type="predicted"/>
<dbReference type="EMBL" id="CM000841">
    <property type="protein sequence ID" value="KRH45762.1"/>
    <property type="molecule type" value="Genomic_DNA"/>
</dbReference>
<reference evidence="2" key="3">
    <citation type="submission" date="2018-07" db="EMBL/GenBank/DDBJ databases">
        <title>WGS assembly of Glycine max.</title>
        <authorList>
            <person name="Schmutz J."/>
            <person name="Cannon S."/>
            <person name="Schlueter J."/>
            <person name="Ma J."/>
            <person name="Mitros T."/>
            <person name="Nelson W."/>
            <person name="Hyten D."/>
            <person name="Song Q."/>
            <person name="Thelen J."/>
            <person name="Cheng J."/>
            <person name="Xu D."/>
            <person name="Hellsten U."/>
            <person name="May G."/>
            <person name="Yu Y."/>
            <person name="Sakurai T."/>
            <person name="Umezawa T."/>
            <person name="Bhattacharyya M."/>
            <person name="Sandhu D."/>
            <person name="Valliyodan B."/>
            <person name="Lindquist E."/>
            <person name="Peto M."/>
            <person name="Grant D."/>
            <person name="Shu S."/>
            <person name="Goodstein D."/>
            <person name="Barry K."/>
            <person name="Futrell-Griggs M."/>
            <person name="Abernathy B."/>
            <person name="Du J."/>
            <person name="Tian Z."/>
            <person name="Zhu L."/>
            <person name="Gill N."/>
            <person name="Joshi T."/>
            <person name="Libault M."/>
            <person name="Sethuraman A."/>
            <person name="Zhang X."/>
            <person name="Shinozaki K."/>
            <person name="Nguyen H."/>
            <person name="Wing R."/>
            <person name="Cregan P."/>
            <person name="Specht J."/>
            <person name="Grimwood J."/>
            <person name="Rokhsar D."/>
            <person name="Stacey G."/>
            <person name="Shoemaker R."/>
            <person name="Jackson S."/>
        </authorList>
    </citation>
    <scope>NUCLEOTIDE SEQUENCE</scope>
    <source>
        <tissue evidence="2">Callus</tissue>
    </source>
</reference>
<name>A0A0R0IXE5_SOYBN</name>
<dbReference type="AlphaFoldDB" id="A0A0R0IXE5"/>
<keyword evidence="1" id="KW-0812">Transmembrane</keyword>
<reference evidence="2 3" key="1">
    <citation type="journal article" date="2010" name="Nature">
        <title>Genome sequence of the palaeopolyploid soybean.</title>
        <authorList>
            <person name="Schmutz J."/>
            <person name="Cannon S.B."/>
            <person name="Schlueter J."/>
            <person name="Ma J."/>
            <person name="Mitros T."/>
            <person name="Nelson W."/>
            <person name="Hyten D.L."/>
            <person name="Song Q."/>
            <person name="Thelen J.J."/>
            <person name="Cheng J."/>
            <person name="Xu D."/>
            <person name="Hellsten U."/>
            <person name="May G.D."/>
            <person name="Yu Y."/>
            <person name="Sakurai T."/>
            <person name="Umezawa T."/>
            <person name="Bhattacharyya M.K."/>
            <person name="Sandhu D."/>
            <person name="Valliyodan B."/>
            <person name="Lindquist E."/>
            <person name="Peto M."/>
            <person name="Grant D."/>
            <person name="Shu S."/>
            <person name="Goodstein D."/>
            <person name="Barry K."/>
            <person name="Futrell-Griggs M."/>
            <person name="Abernathy B."/>
            <person name="Du J."/>
            <person name="Tian Z."/>
            <person name="Zhu L."/>
            <person name="Gill N."/>
            <person name="Joshi T."/>
            <person name="Libault M."/>
            <person name="Sethuraman A."/>
            <person name="Zhang X.-C."/>
            <person name="Shinozaki K."/>
            <person name="Nguyen H.T."/>
            <person name="Wing R.A."/>
            <person name="Cregan P."/>
            <person name="Specht J."/>
            <person name="Grimwood J."/>
            <person name="Rokhsar D."/>
            <person name="Stacey G."/>
            <person name="Shoemaker R.C."/>
            <person name="Jackson S.A."/>
        </authorList>
    </citation>
    <scope>NUCLEOTIDE SEQUENCE</scope>
    <source>
        <strain evidence="3">cv. Williams 82</strain>
        <tissue evidence="2">Callus</tissue>
    </source>
</reference>
<evidence type="ECO:0000313" key="2">
    <source>
        <dbReference type="EMBL" id="KRH45762.1"/>
    </source>
</evidence>